<name>A0A834I029_RHYFE</name>
<protein>
    <submittedName>
        <fullName evidence="1">Uncharacterized protein</fullName>
    </submittedName>
</protein>
<dbReference type="Proteomes" id="UP000625711">
    <property type="component" value="Unassembled WGS sequence"/>
</dbReference>
<gene>
    <name evidence="1" type="ORF">GWI33_016926</name>
</gene>
<evidence type="ECO:0000313" key="2">
    <source>
        <dbReference type="Proteomes" id="UP000625711"/>
    </source>
</evidence>
<dbReference type="AlphaFoldDB" id="A0A834I029"/>
<dbReference type="EMBL" id="JAACXV010014140">
    <property type="protein sequence ID" value="KAF7270068.1"/>
    <property type="molecule type" value="Genomic_DNA"/>
</dbReference>
<comment type="caution">
    <text evidence="1">The sequence shown here is derived from an EMBL/GenBank/DDBJ whole genome shotgun (WGS) entry which is preliminary data.</text>
</comment>
<organism evidence="1 2">
    <name type="scientific">Rhynchophorus ferrugineus</name>
    <name type="common">Red palm weevil</name>
    <name type="synonym">Curculio ferrugineus</name>
    <dbReference type="NCBI Taxonomy" id="354439"/>
    <lineage>
        <taxon>Eukaryota</taxon>
        <taxon>Metazoa</taxon>
        <taxon>Ecdysozoa</taxon>
        <taxon>Arthropoda</taxon>
        <taxon>Hexapoda</taxon>
        <taxon>Insecta</taxon>
        <taxon>Pterygota</taxon>
        <taxon>Neoptera</taxon>
        <taxon>Endopterygota</taxon>
        <taxon>Coleoptera</taxon>
        <taxon>Polyphaga</taxon>
        <taxon>Cucujiformia</taxon>
        <taxon>Curculionidae</taxon>
        <taxon>Dryophthorinae</taxon>
        <taxon>Rhynchophorus</taxon>
    </lineage>
</organism>
<reference evidence="1" key="1">
    <citation type="submission" date="2020-08" db="EMBL/GenBank/DDBJ databases">
        <title>Genome sequencing and assembly of the red palm weevil Rhynchophorus ferrugineus.</title>
        <authorList>
            <person name="Dias G.B."/>
            <person name="Bergman C.M."/>
            <person name="Manee M."/>
        </authorList>
    </citation>
    <scope>NUCLEOTIDE SEQUENCE</scope>
    <source>
        <strain evidence="1">AA-2017</strain>
        <tissue evidence="1">Whole larva</tissue>
    </source>
</reference>
<proteinExistence type="predicted"/>
<sequence>MHPRTGVPLLAEDGLLNQHNLGPFYWIIRLKLKWIGCRLLAPFEGILTRFPVSVSIGTLVTREGVVLEEHAGDGSGPDILG</sequence>
<evidence type="ECO:0000313" key="1">
    <source>
        <dbReference type="EMBL" id="KAF7270068.1"/>
    </source>
</evidence>
<accession>A0A834I029</accession>
<keyword evidence="2" id="KW-1185">Reference proteome</keyword>